<dbReference type="GO" id="GO:0032259">
    <property type="term" value="P:methylation"/>
    <property type="evidence" value="ECO:0007669"/>
    <property type="project" value="UniProtKB-KW"/>
</dbReference>
<dbReference type="SUPFAM" id="SSF53335">
    <property type="entry name" value="S-adenosyl-L-methionine-dependent methyltransferases"/>
    <property type="match status" value="1"/>
</dbReference>
<gene>
    <name evidence="8" type="ORF">APY94_03740</name>
</gene>
<keyword evidence="9" id="KW-1185">Reference proteome</keyword>
<comment type="caution">
    <text evidence="8">The sequence shown here is derived from an EMBL/GenBank/DDBJ whole genome shotgun (WGS) entry which is preliminary data.</text>
</comment>
<evidence type="ECO:0000256" key="1">
    <source>
        <dbReference type="ARBA" id="ARBA00011900"/>
    </source>
</evidence>
<dbReference type="GO" id="GO:0003677">
    <property type="term" value="F:DNA binding"/>
    <property type="evidence" value="ECO:0007669"/>
    <property type="project" value="InterPro"/>
</dbReference>
<keyword evidence="2" id="KW-0489">Methyltransferase</keyword>
<accession>A0A117ITR5</accession>
<dbReference type="EMBL" id="LLYW01000012">
    <property type="protein sequence ID" value="KUH33996.1"/>
    <property type="molecule type" value="Genomic_DNA"/>
</dbReference>
<reference evidence="8 9" key="1">
    <citation type="submission" date="2015-10" db="EMBL/GenBank/DDBJ databases">
        <title>Draft genome sequence of Thermococcus celericrescens strain DSM 17994.</title>
        <authorList>
            <person name="Hong S.-J."/>
            <person name="Park C.-E."/>
            <person name="Shin J.-H."/>
        </authorList>
    </citation>
    <scope>NUCLEOTIDE SEQUENCE [LARGE SCALE GENOMIC DNA]</scope>
    <source>
        <strain evidence="8 9">DSM 17994</strain>
    </source>
</reference>
<organism evidence="8 9">
    <name type="scientific">Thermococcus celericrescens</name>
    <dbReference type="NCBI Taxonomy" id="227598"/>
    <lineage>
        <taxon>Archaea</taxon>
        <taxon>Methanobacteriati</taxon>
        <taxon>Methanobacteriota</taxon>
        <taxon>Thermococci</taxon>
        <taxon>Thermococcales</taxon>
        <taxon>Thermococcaceae</taxon>
        <taxon>Thermococcus</taxon>
    </lineage>
</organism>
<comment type="catalytic activity">
    <reaction evidence="6">
        <text>a 2'-deoxyadenosine in DNA + S-adenosyl-L-methionine = an N(6)-methyl-2'-deoxyadenosine in DNA + S-adenosyl-L-homocysteine + H(+)</text>
        <dbReference type="Rhea" id="RHEA:15197"/>
        <dbReference type="Rhea" id="RHEA-COMP:12418"/>
        <dbReference type="Rhea" id="RHEA-COMP:12419"/>
        <dbReference type="ChEBI" id="CHEBI:15378"/>
        <dbReference type="ChEBI" id="CHEBI:57856"/>
        <dbReference type="ChEBI" id="CHEBI:59789"/>
        <dbReference type="ChEBI" id="CHEBI:90615"/>
        <dbReference type="ChEBI" id="CHEBI:90616"/>
        <dbReference type="EC" id="2.1.1.72"/>
    </reaction>
</comment>
<protein>
    <recommendedName>
        <fullName evidence="1">site-specific DNA-methyltransferase (adenine-specific)</fullName>
        <ecNumber evidence="1">2.1.1.72</ecNumber>
    </recommendedName>
</protein>
<evidence type="ECO:0000313" key="8">
    <source>
        <dbReference type="EMBL" id="KUH33996.1"/>
    </source>
</evidence>
<evidence type="ECO:0000259" key="7">
    <source>
        <dbReference type="Pfam" id="PF02384"/>
    </source>
</evidence>
<dbReference type="RefSeq" id="WP_058938360.1">
    <property type="nucleotide sequence ID" value="NZ_LLYW01000012.1"/>
</dbReference>
<evidence type="ECO:0000313" key="9">
    <source>
        <dbReference type="Proteomes" id="UP000053462"/>
    </source>
</evidence>
<dbReference type="EC" id="2.1.1.72" evidence="1"/>
<evidence type="ECO:0000256" key="3">
    <source>
        <dbReference type="ARBA" id="ARBA00022679"/>
    </source>
</evidence>
<dbReference type="InterPro" id="IPR038333">
    <property type="entry name" value="T1MK-like_N_sf"/>
</dbReference>
<dbReference type="InterPro" id="IPR003356">
    <property type="entry name" value="DNA_methylase_A-5"/>
</dbReference>
<dbReference type="Proteomes" id="UP000053462">
    <property type="component" value="Unassembled WGS sequence"/>
</dbReference>
<proteinExistence type="predicted"/>
<dbReference type="AlphaFoldDB" id="A0A117ITR5"/>
<dbReference type="Gene3D" id="1.20.1260.30">
    <property type="match status" value="1"/>
</dbReference>
<dbReference type="GO" id="GO:0009307">
    <property type="term" value="P:DNA restriction-modification system"/>
    <property type="evidence" value="ECO:0007669"/>
    <property type="project" value="UniProtKB-KW"/>
</dbReference>
<evidence type="ECO:0000256" key="5">
    <source>
        <dbReference type="ARBA" id="ARBA00022747"/>
    </source>
</evidence>
<dbReference type="Gene3D" id="3.40.50.150">
    <property type="entry name" value="Vaccinia Virus protein VP39"/>
    <property type="match status" value="1"/>
</dbReference>
<dbReference type="STRING" id="227598.APY94_03740"/>
<dbReference type="Pfam" id="PF02384">
    <property type="entry name" value="N6_Mtase"/>
    <property type="match status" value="1"/>
</dbReference>
<name>A0A117ITR5_9EURY</name>
<keyword evidence="5" id="KW-0680">Restriction system</keyword>
<dbReference type="GO" id="GO:0008170">
    <property type="term" value="F:N-methyltransferase activity"/>
    <property type="evidence" value="ECO:0007669"/>
    <property type="project" value="InterPro"/>
</dbReference>
<dbReference type="InterPro" id="IPR029063">
    <property type="entry name" value="SAM-dependent_MTases_sf"/>
</dbReference>
<keyword evidence="3" id="KW-0808">Transferase</keyword>
<evidence type="ECO:0000256" key="4">
    <source>
        <dbReference type="ARBA" id="ARBA00022691"/>
    </source>
</evidence>
<dbReference type="PANTHER" id="PTHR42933">
    <property type="entry name" value="SLR6095 PROTEIN"/>
    <property type="match status" value="1"/>
</dbReference>
<dbReference type="PANTHER" id="PTHR42933:SF3">
    <property type="entry name" value="TYPE I RESTRICTION ENZYME MJAVIII METHYLASE SUBUNIT"/>
    <property type="match status" value="1"/>
</dbReference>
<dbReference type="PRINTS" id="PR00507">
    <property type="entry name" value="N12N6MTFRASE"/>
</dbReference>
<keyword evidence="4" id="KW-0949">S-adenosyl-L-methionine</keyword>
<dbReference type="GO" id="GO:0009007">
    <property type="term" value="F:site-specific DNA-methyltransferase (adenine-specific) activity"/>
    <property type="evidence" value="ECO:0007669"/>
    <property type="project" value="UniProtKB-EC"/>
</dbReference>
<feature type="domain" description="DNA methylase adenine-specific" evidence="7">
    <location>
        <begin position="241"/>
        <end position="550"/>
    </location>
</feature>
<dbReference type="InterPro" id="IPR051537">
    <property type="entry name" value="DNA_Adenine_Mtase"/>
</dbReference>
<evidence type="ECO:0000256" key="2">
    <source>
        <dbReference type="ARBA" id="ARBA00022603"/>
    </source>
</evidence>
<sequence>MKNKQTSEFSLLKKLPPWARRRYFLIKLEFGKKQFTIKDLENFFEEKFKQTGNEEFLIKNVGELVAILSNTGLIKEIGSDPYDSRRKIYQLAFPEFESENLNEILIFLYDHLRISLELDYAEILLLSMLFYKTMSDRFSAIVDKYKTSVTDRRKLYSIANEQVLKLYDPESNELLVWDSVVSSQDLKAQLSHAFERIAELNLDKGLNALAKVSRIIMQLDQQKLAQIIEILSLYDLSFYSPDEIGRLYREFLDNVSIAKGSNKYRGTFLTPKILRTLISSLLHVQNGSVILDPAVGTGSLLVETALHSSSSETLSLIGVDLNGWAVTLAAMNALISGISNCTLKIGDSLIGDPIEEILENFGLTKADYVVVDPPWNVVVSGEVAAKGRNLPYLLDRDNLPSWRSADWLWVQLAAFYSKRKAVITLPPGALSRPGAEREIRKTLLSMDILEAVIQLPPKLMPWVSISPVVLIINKEKDESLHRKVLMINVTEGIEEIGRRLIQLKQETIDKIVSTYTSHKEIEGFSRIVSLDEIADNDYNLSPQLYVFKRESPKINVEEVLSTLKGILQKEEKLTKDAITLAEKILEAENK</sequence>
<evidence type="ECO:0000256" key="6">
    <source>
        <dbReference type="ARBA" id="ARBA00047942"/>
    </source>
</evidence>